<protein>
    <submittedName>
        <fullName evidence="3">Uncharacterized protein</fullName>
    </submittedName>
</protein>
<dbReference type="Proteomes" id="UP001263852">
    <property type="component" value="Unassembled WGS sequence"/>
</dbReference>
<gene>
    <name evidence="3" type="ORF">RI555_05475</name>
</gene>
<keyword evidence="2" id="KW-0472">Membrane</keyword>
<evidence type="ECO:0000256" key="1">
    <source>
        <dbReference type="SAM" id="Coils"/>
    </source>
</evidence>
<dbReference type="EMBL" id="JAVLAO010000001">
    <property type="protein sequence ID" value="MDT7038456.1"/>
    <property type="molecule type" value="Genomic_DNA"/>
</dbReference>
<proteinExistence type="predicted"/>
<accession>A0AAW8WEE1</accession>
<dbReference type="AlphaFoldDB" id="A0AAW8WEE1"/>
<organism evidence="3 4">
    <name type="scientific">Lactiplantibacillus pentosus</name>
    <name type="common">Lactobacillus pentosus</name>
    <dbReference type="NCBI Taxonomy" id="1589"/>
    <lineage>
        <taxon>Bacteria</taxon>
        <taxon>Bacillati</taxon>
        <taxon>Bacillota</taxon>
        <taxon>Bacilli</taxon>
        <taxon>Lactobacillales</taxon>
        <taxon>Lactobacillaceae</taxon>
        <taxon>Lactiplantibacillus</taxon>
    </lineage>
</organism>
<evidence type="ECO:0000313" key="3">
    <source>
        <dbReference type="EMBL" id="MDT7038456.1"/>
    </source>
</evidence>
<comment type="caution">
    <text evidence="3">The sequence shown here is derived from an EMBL/GenBank/DDBJ whole genome shotgun (WGS) entry which is preliminary data.</text>
</comment>
<name>A0AAW8WEE1_LACPE</name>
<keyword evidence="2" id="KW-1133">Transmembrane helix</keyword>
<feature type="coiled-coil region" evidence="1">
    <location>
        <begin position="57"/>
        <end position="112"/>
    </location>
</feature>
<evidence type="ECO:0000256" key="2">
    <source>
        <dbReference type="SAM" id="Phobius"/>
    </source>
</evidence>
<evidence type="ECO:0000313" key="4">
    <source>
        <dbReference type="Proteomes" id="UP001263852"/>
    </source>
</evidence>
<reference evidence="3" key="1">
    <citation type="submission" date="2023-08" db="EMBL/GenBank/DDBJ databases">
        <authorList>
            <person name="Page C.A."/>
            <person name="Perez-Diaz I.M."/>
        </authorList>
    </citation>
    <scope>NUCLEOTIDE SEQUENCE</scope>
    <source>
        <strain evidence="3">1.8.9</strain>
    </source>
</reference>
<feature type="transmembrane region" description="Helical" evidence="2">
    <location>
        <begin position="38"/>
        <end position="58"/>
    </location>
</feature>
<keyword evidence="2" id="KW-0812">Transmembrane</keyword>
<sequence>MINIFTAKNILKTASNVSGAISIASIGMLGTSYHKTGLLSLIIFIPLTIILWLLAANVDTKKQLGKLQQELTEEKNAQNAVNVNLSGLKEENKKLMETIRGLENTISILEQMKQFYETVLNSYTLSETLNQEEQNAIKKIQNHKDY</sequence>
<keyword evidence="1" id="KW-0175">Coiled coil</keyword>
<dbReference type="RefSeq" id="WP_141650554.1">
    <property type="nucleotide sequence ID" value="NZ_JAGWDT010000021.1"/>
</dbReference>